<feature type="domain" description="DOC" evidence="7">
    <location>
        <begin position="42"/>
        <end position="229"/>
    </location>
</feature>
<feature type="region of interest" description="Disordered" evidence="6">
    <location>
        <begin position="214"/>
        <end position="247"/>
    </location>
</feature>
<organism evidence="8 9">
    <name type="scientific">Imshaugia aleurites</name>
    <dbReference type="NCBI Taxonomy" id="172621"/>
    <lineage>
        <taxon>Eukaryota</taxon>
        <taxon>Fungi</taxon>
        <taxon>Dikarya</taxon>
        <taxon>Ascomycota</taxon>
        <taxon>Pezizomycotina</taxon>
        <taxon>Lecanoromycetes</taxon>
        <taxon>OSLEUM clade</taxon>
        <taxon>Lecanoromycetidae</taxon>
        <taxon>Lecanorales</taxon>
        <taxon>Lecanorineae</taxon>
        <taxon>Parmeliaceae</taxon>
        <taxon>Imshaugia</taxon>
    </lineage>
</organism>
<feature type="compositionally biased region" description="Acidic residues" evidence="6">
    <location>
        <begin position="236"/>
        <end position="247"/>
    </location>
</feature>
<feature type="compositionally biased region" description="Acidic residues" evidence="6">
    <location>
        <begin position="35"/>
        <end position="50"/>
    </location>
</feature>
<dbReference type="SMART" id="SM01337">
    <property type="entry name" value="APC10"/>
    <property type="match status" value="1"/>
</dbReference>
<evidence type="ECO:0000313" key="8">
    <source>
        <dbReference type="EMBL" id="CAF9926153.1"/>
    </source>
</evidence>
<dbReference type="GO" id="GO:0031145">
    <property type="term" value="P:anaphase-promoting complex-dependent catabolic process"/>
    <property type="evidence" value="ECO:0007669"/>
    <property type="project" value="InterPro"/>
</dbReference>
<evidence type="ECO:0000313" key="9">
    <source>
        <dbReference type="Proteomes" id="UP000664534"/>
    </source>
</evidence>
<dbReference type="GO" id="GO:0070979">
    <property type="term" value="P:protein K11-linked ubiquitination"/>
    <property type="evidence" value="ECO:0007669"/>
    <property type="project" value="TreeGrafter"/>
</dbReference>
<dbReference type="PROSITE" id="PS51284">
    <property type="entry name" value="DOC"/>
    <property type="match status" value="1"/>
</dbReference>
<feature type="compositionally biased region" description="Polar residues" evidence="6">
    <location>
        <begin position="9"/>
        <end position="22"/>
    </location>
</feature>
<evidence type="ECO:0000259" key="7">
    <source>
        <dbReference type="PROSITE" id="PS51284"/>
    </source>
</evidence>
<protein>
    <submittedName>
        <fullName evidence="8">Anaphase promoting complex subunit doc1</fullName>
    </submittedName>
</protein>
<evidence type="ECO:0000256" key="6">
    <source>
        <dbReference type="SAM" id="MobiDB-lite"/>
    </source>
</evidence>
<keyword evidence="4" id="KW-0833">Ubl conjugation pathway</keyword>
<dbReference type="GO" id="GO:0005680">
    <property type="term" value="C:anaphase-promoting complex"/>
    <property type="evidence" value="ECO:0007669"/>
    <property type="project" value="InterPro"/>
</dbReference>
<dbReference type="InterPro" id="IPR008979">
    <property type="entry name" value="Galactose-bd-like_sf"/>
</dbReference>
<reference evidence="8" key="1">
    <citation type="submission" date="2021-03" db="EMBL/GenBank/DDBJ databases">
        <authorList>
            <person name="Tagirdzhanova G."/>
        </authorList>
    </citation>
    <scope>NUCLEOTIDE SEQUENCE</scope>
</reference>
<dbReference type="Gene3D" id="2.60.120.260">
    <property type="entry name" value="Galactose-binding domain-like"/>
    <property type="match status" value="1"/>
</dbReference>
<dbReference type="InterPro" id="IPR016901">
    <property type="entry name" value="APC10/Doc1"/>
</dbReference>
<comment type="similarity">
    <text evidence="1">Belongs to the APC10 family.</text>
</comment>
<keyword evidence="5" id="KW-0131">Cell cycle</keyword>
<evidence type="ECO:0000256" key="1">
    <source>
        <dbReference type="ARBA" id="ARBA00006762"/>
    </source>
</evidence>
<evidence type="ECO:0000256" key="5">
    <source>
        <dbReference type="ARBA" id="ARBA00023306"/>
    </source>
</evidence>
<dbReference type="PANTHER" id="PTHR12936">
    <property type="entry name" value="ANAPHASE-PROMOTING COMPLEX 10"/>
    <property type="match status" value="1"/>
</dbReference>
<evidence type="ECO:0000256" key="4">
    <source>
        <dbReference type="ARBA" id="ARBA00022786"/>
    </source>
</evidence>
<keyword evidence="2" id="KW-0132">Cell division</keyword>
<feature type="compositionally biased region" description="Gly residues" evidence="6">
    <location>
        <begin position="223"/>
        <end position="234"/>
    </location>
</feature>
<dbReference type="CDD" id="cd08366">
    <property type="entry name" value="APC10"/>
    <property type="match status" value="1"/>
</dbReference>
<evidence type="ECO:0000256" key="2">
    <source>
        <dbReference type="ARBA" id="ARBA00022618"/>
    </source>
</evidence>
<keyword evidence="3" id="KW-0498">Mitosis</keyword>
<dbReference type="Proteomes" id="UP000664534">
    <property type="component" value="Unassembled WGS sequence"/>
</dbReference>
<name>A0A8H3IP03_9LECA</name>
<accession>A0A8H3IP03</accession>
<evidence type="ECO:0000256" key="3">
    <source>
        <dbReference type="ARBA" id="ARBA00022776"/>
    </source>
</evidence>
<dbReference type="OrthoDB" id="24948at2759"/>
<sequence>MPLLPAQTRGMNSMNDAPTNNGDEAEDPESHLQEVVDEVDLDSATEEDPLTLDPTQDPSLSGLREISSLASWSVSTHKPSCGVDALRNLNPCQFWQSDGPQPHLLTIHFFKLVKIVKIRVYLDFFLDESYTPTKMQFWGGTGMYDLVQFYEWRGEEPRGWVDVDLDGVGVGGKAELRAFVVQVRVLENHQNGKDTHVRGVQIFAQDDKVKKSRVAVADEDGKGTNGVEGSGGVGMEEPDWMQDPEIR</sequence>
<feature type="region of interest" description="Disordered" evidence="6">
    <location>
        <begin position="1"/>
        <end position="61"/>
    </location>
</feature>
<comment type="caution">
    <text evidence="8">The sequence shown here is derived from an EMBL/GenBank/DDBJ whole genome shotgun (WGS) entry which is preliminary data.</text>
</comment>
<proteinExistence type="inferred from homology"/>
<keyword evidence="9" id="KW-1185">Reference proteome</keyword>
<dbReference type="Pfam" id="PF03256">
    <property type="entry name" value="ANAPC10"/>
    <property type="match status" value="1"/>
</dbReference>
<dbReference type="GO" id="GO:0051301">
    <property type="term" value="P:cell division"/>
    <property type="evidence" value="ECO:0007669"/>
    <property type="project" value="UniProtKB-KW"/>
</dbReference>
<dbReference type="SUPFAM" id="SSF49785">
    <property type="entry name" value="Galactose-binding domain-like"/>
    <property type="match status" value="1"/>
</dbReference>
<dbReference type="InterPro" id="IPR004939">
    <property type="entry name" value="APC_su10/DOC_dom"/>
</dbReference>
<gene>
    <name evidence="8" type="primary">DOC1</name>
    <name evidence="8" type="ORF">IMSHALPRED_006871</name>
</gene>
<dbReference type="PANTHER" id="PTHR12936:SF0">
    <property type="entry name" value="ANAPHASE-PROMOTING COMPLEX SUBUNIT 10"/>
    <property type="match status" value="1"/>
</dbReference>
<dbReference type="EMBL" id="CAJPDT010000042">
    <property type="protein sequence ID" value="CAF9926153.1"/>
    <property type="molecule type" value="Genomic_DNA"/>
</dbReference>
<dbReference type="AlphaFoldDB" id="A0A8H3IP03"/>